<proteinExistence type="inferred from homology"/>
<evidence type="ECO:0000256" key="10">
    <source>
        <dbReference type="PROSITE-ProRule" id="PRU10072"/>
    </source>
</evidence>
<keyword evidence="13" id="KW-0326">Glycosidase</keyword>
<dbReference type="SMART" id="SM00987">
    <property type="entry name" value="UreE_C"/>
    <property type="match status" value="1"/>
</dbReference>
<dbReference type="NCBIfam" id="TIGR00628">
    <property type="entry name" value="ung"/>
    <property type="match status" value="1"/>
</dbReference>
<dbReference type="EMBL" id="JACZHT010000008">
    <property type="protein sequence ID" value="MBE1237895.1"/>
    <property type="molecule type" value="Genomic_DNA"/>
</dbReference>
<evidence type="ECO:0000256" key="5">
    <source>
        <dbReference type="ARBA" id="ARBA00018429"/>
    </source>
</evidence>
<keyword evidence="14" id="KW-1185">Reference proteome</keyword>
<dbReference type="GO" id="GO:0097510">
    <property type="term" value="P:base-excision repair, AP site formation via deaminated base removal"/>
    <property type="evidence" value="ECO:0007669"/>
    <property type="project" value="TreeGrafter"/>
</dbReference>
<keyword evidence="8 9" id="KW-0234">DNA repair</keyword>
<feature type="domain" description="Uracil-DNA glycosylase-like" evidence="12">
    <location>
        <begin position="54"/>
        <end position="215"/>
    </location>
</feature>
<dbReference type="InterPro" id="IPR005122">
    <property type="entry name" value="Uracil-DNA_glycosylase-like"/>
</dbReference>
<dbReference type="Proteomes" id="UP000631034">
    <property type="component" value="Unassembled WGS sequence"/>
</dbReference>
<sequence>MTPPPPLQNPDWIRCLDPVLQAPWFRDLVAFVDAERRQGKQIFPPPDRVFHALEATPPDAVRVVILGQDPYHGAGQAHGLAFSVPDGVRVPPSLRNIFKERERDLGLPPPKSGNLEHWAAQGVLLLNTSLTVEESSPGSHAKRGWERFTDAVVETVARSGRPVVFLLWGNHARSKRPLIGNADGILVLEAAHPSPLSASRGFLGCGHLSQANAFLADRGLPPVQW</sequence>
<evidence type="ECO:0000256" key="11">
    <source>
        <dbReference type="RuleBase" id="RU003780"/>
    </source>
</evidence>
<dbReference type="Pfam" id="PF03167">
    <property type="entry name" value="UDG"/>
    <property type="match status" value="1"/>
</dbReference>
<dbReference type="RefSeq" id="WP_192534905.1">
    <property type="nucleotide sequence ID" value="NZ_JACZHT010000008.1"/>
</dbReference>
<evidence type="ECO:0000256" key="2">
    <source>
        <dbReference type="ARBA" id="ARBA00002631"/>
    </source>
</evidence>
<dbReference type="AlphaFoldDB" id="A0A8J6YNN6"/>
<evidence type="ECO:0000256" key="4">
    <source>
        <dbReference type="ARBA" id="ARBA00012030"/>
    </source>
</evidence>
<evidence type="ECO:0000259" key="12">
    <source>
        <dbReference type="SMART" id="SM00986"/>
    </source>
</evidence>
<dbReference type="SMART" id="SM00986">
    <property type="entry name" value="UDG"/>
    <property type="match status" value="1"/>
</dbReference>
<organism evidence="13 14">
    <name type="scientific">Phaeovibrio sulfidiphilus</name>
    <dbReference type="NCBI Taxonomy" id="1220600"/>
    <lineage>
        <taxon>Bacteria</taxon>
        <taxon>Pseudomonadati</taxon>
        <taxon>Pseudomonadota</taxon>
        <taxon>Alphaproteobacteria</taxon>
        <taxon>Rhodospirillales</taxon>
        <taxon>Rhodospirillaceae</taxon>
        <taxon>Phaeovibrio</taxon>
    </lineage>
</organism>
<evidence type="ECO:0000256" key="6">
    <source>
        <dbReference type="ARBA" id="ARBA00022763"/>
    </source>
</evidence>
<evidence type="ECO:0000313" key="14">
    <source>
        <dbReference type="Proteomes" id="UP000631034"/>
    </source>
</evidence>
<comment type="subcellular location">
    <subcellularLocation>
        <location evidence="9">Cytoplasm</location>
    </subcellularLocation>
</comment>
<accession>A0A8J6YNN6</accession>
<dbReference type="NCBIfam" id="NF003589">
    <property type="entry name" value="PRK05254.1-2"/>
    <property type="match status" value="1"/>
</dbReference>
<evidence type="ECO:0000256" key="7">
    <source>
        <dbReference type="ARBA" id="ARBA00022801"/>
    </source>
</evidence>
<dbReference type="HAMAP" id="MF_00148">
    <property type="entry name" value="UDG"/>
    <property type="match status" value="1"/>
</dbReference>
<gene>
    <name evidence="9" type="primary">ung</name>
    <name evidence="13" type="ORF">IHV25_09595</name>
</gene>
<dbReference type="SUPFAM" id="SSF52141">
    <property type="entry name" value="Uracil-DNA glycosylase-like"/>
    <property type="match status" value="1"/>
</dbReference>
<comment type="function">
    <text evidence="2 9 11">Excises uracil residues from the DNA which can arise as a result of misincorporation of dUMP residues by DNA polymerase or due to deamination of cytosine.</text>
</comment>
<protein>
    <recommendedName>
        <fullName evidence="5 9">Uracil-DNA glycosylase</fullName>
        <shortName evidence="9">UDG</shortName>
        <ecNumber evidence="4 9">3.2.2.27</ecNumber>
    </recommendedName>
</protein>
<dbReference type="PROSITE" id="PS00130">
    <property type="entry name" value="U_DNA_GLYCOSYLASE"/>
    <property type="match status" value="1"/>
</dbReference>
<dbReference type="InterPro" id="IPR018085">
    <property type="entry name" value="Ura-DNA_Glyclase_AS"/>
</dbReference>
<dbReference type="InterPro" id="IPR036895">
    <property type="entry name" value="Uracil-DNA_glycosylase-like_sf"/>
</dbReference>
<keyword evidence="7 9" id="KW-0378">Hydrolase</keyword>
<comment type="caution">
    <text evidence="13">The sequence shown here is derived from an EMBL/GenBank/DDBJ whole genome shotgun (WGS) entry which is preliminary data.</text>
</comment>
<dbReference type="EC" id="3.2.2.27" evidence="4 9"/>
<feature type="active site" description="Proton acceptor" evidence="9 10">
    <location>
        <position position="69"/>
    </location>
</feature>
<keyword evidence="6 9" id="KW-0227">DNA damage</keyword>
<dbReference type="NCBIfam" id="NF003592">
    <property type="entry name" value="PRK05254.1-5"/>
    <property type="match status" value="1"/>
</dbReference>
<evidence type="ECO:0000313" key="13">
    <source>
        <dbReference type="EMBL" id="MBE1237895.1"/>
    </source>
</evidence>
<dbReference type="NCBIfam" id="NF003591">
    <property type="entry name" value="PRK05254.1-4"/>
    <property type="match status" value="1"/>
</dbReference>
<dbReference type="PANTHER" id="PTHR11264:SF0">
    <property type="entry name" value="URACIL-DNA GLYCOSYLASE"/>
    <property type="match status" value="1"/>
</dbReference>
<keyword evidence="9" id="KW-0963">Cytoplasm</keyword>
<evidence type="ECO:0000256" key="3">
    <source>
        <dbReference type="ARBA" id="ARBA00008184"/>
    </source>
</evidence>
<comment type="catalytic activity">
    <reaction evidence="1 9 11">
        <text>Hydrolyzes single-stranded DNA or mismatched double-stranded DNA and polynucleotides, releasing free uracil.</text>
        <dbReference type="EC" id="3.2.2.27"/>
    </reaction>
</comment>
<comment type="similarity">
    <text evidence="3 9 11">Belongs to the uracil-DNA glycosylase (UDG) superfamily. UNG family.</text>
</comment>
<dbReference type="CDD" id="cd10027">
    <property type="entry name" value="UDG-F1-like"/>
    <property type="match status" value="1"/>
</dbReference>
<dbReference type="Gene3D" id="3.40.470.10">
    <property type="entry name" value="Uracil-DNA glycosylase-like domain"/>
    <property type="match status" value="1"/>
</dbReference>
<reference evidence="13" key="1">
    <citation type="submission" date="2020-10" db="EMBL/GenBank/DDBJ databases">
        <title>Genome sequence of the unusual species of purple photosynthetic bacteria, Phaeovibrio sulfidiphilus DSM 23193, type strain.</title>
        <authorList>
            <person name="Kyndt J.A."/>
            <person name="Meyer T.E."/>
        </authorList>
    </citation>
    <scope>NUCLEOTIDE SEQUENCE</scope>
    <source>
        <strain evidence="13">DSM 23193</strain>
    </source>
</reference>
<dbReference type="GO" id="GO:0004844">
    <property type="term" value="F:uracil DNA N-glycosylase activity"/>
    <property type="evidence" value="ECO:0007669"/>
    <property type="project" value="UniProtKB-UniRule"/>
</dbReference>
<evidence type="ECO:0000256" key="1">
    <source>
        <dbReference type="ARBA" id="ARBA00001400"/>
    </source>
</evidence>
<evidence type="ECO:0000256" key="9">
    <source>
        <dbReference type="HAMAP-Rule" id="MF_00148"/>
    </source>
</evidence>
<name>A0A8J6YNN6_9PROT</name>
<dbReference type="GO" id="GO:0005737">
    <property type="term" value="C:cytoplasm"/>
    <property type="evidence" value="ECO:0007669"/>
    <property type="project" value="UniProtKB-SubCell"/>
</dbReference>
<dbReference type="NCBIfam" id="NF003588">
    <property type="entry name" value="PRK05254.1-1"/>
    <property type="match status" value="1"/>
</dbReference>
<dbReference type="PANTHER" id="PTHR11264">
    <property type="entry name" value="URACIL-DNA GLYCOSYLASE"/>
    <property type="match status" value="1"/>
</dbReference>
<dbReference type="InterPro" id="IPR002043">
    <property type="entry name" value="UDG_fam1"/>
</dbReference>
<evidence type="ECO:0000256" key="8">
    <source>
        <dbReference type="ARBA" id="ARBA00023204"/>
    </source>
</evidence>